<dbReference type="RefSeq" id="WP_193355824.1">
    <property type="nucleotide sequence ID" value="NZ_JADBRO010000016.1"/>
</dbReference>
<protein>
    <submittedName>
        <fullName evidence="1">Uncharacterized protein</fullName>
    </submittedName>
</protein>
<gene>
    <name evidence="1" type="ORF">IM311_15685</name>
</gene>
<proteinExistence type="predicted"/>
<name>A0ABR9Q9T0_9ENTR</name>
<accession>A0ABR9Q9T0</accession>
<reference evidence="1 2" key="1">
    <citation type="submission" date="2020-10" db="EMBL/GenBank/DDBJ databases">
        <title>High risk of septic shock deaths with Enterobacter bugandensis among Enterobacter cloacae complex isolates that physiologically colonize newborns in neonatal intensive care unit bis.</title>
        <authorList>
            <person name="Girlich D."/>
            <person name="Ouzani S."/>
            <person name="Emeraud C."/>
            <person name="Bonnin R.A."/>
            <person name="Gauthier L."/>
            <person name="Le Sache N."/>
            <person name="Mokhtari M."/>
            <person name="Langlois I."/>
            <person name="Begasse C."/>
            <person name="Arangia N."/>
            <person name="Fournier S."/>
            <person name="Fortineau N."/>
            <person name="Naas T."/>
            <person name="Dortet L."/>
        </authorList>
    </citation>
    <scope>NUCLEOTIDE SEQUENCE [LARGE SCALE GENOMIC DNA]</scope>
    <source>
        <strain evidence="1 2">P40RS</strain>
    </source>
</reference>
<evidence type="ECO:0000313" key="1">
    <source>
        <dbReference type="EMBL" id="MBE4855506.1"/>
    </source>
</evidence>
<keyword evidence="2" id="KW-1185">Reference proteome</keyword>
<evidence type="ECO:0000313" key="2">
    <source>
        <dbReference type="Proteomes" id="UP001296720"/>
    </source>
</evidence>
<dbReference type="Gene3D" id="1.20.1290.30">
    <property type="match status" value="1"/>
</dbReference>
<dbReference type="InterPro" id="IPR037210">
    <property type="entry name" value="YoaC-like_sf"/>
</dbReference>
<dbReference type="SUPFAM" id="SSF140670">
    <property type="entry name" value="YoaC-like"/>
    <property type="match status" value="1"/>
</dbReference>
<dbReference type="EMBL" id="JADBRO010000016">
    <property type="protein sequence ID" value="MBE4855506.1"/>
    <property type="molecule type" value="Genomic_DNA"/>
</dbReference>
<comment type="caution">
    <text evidence="1">The sequence shown here is derived from an EMBL/GenBank/DDBJ whole genome shotgun (WGS) entry which is preliminary data.</text>
</comment>
<organism evidence="1 2">
    <name type="scientific">Enterobacter pasteurii</name>
    <dbReference type="NCBI Taxonomy" id="3029761"/>
    <lineage>
        <taxon>Bacteria</taxon>
        <taxon>Pseudomonadati</taxon>
        <taxon>Pseudomonadota</taxon>
        <taxon>Gammaproteobacteria</taxon>
        <taxon>Enterobacterales</taxon>
        <taxon>Enterobacteriaceae</taxon>
        <taxon>Enterobacter</taxon>
        <taxon>Enterobacter cloacae complex</taxon>
    </lineage>
</organism>
<sequence length="59" mass="6707">MATGLSHPCDKDMAKRIFSDLKKQGFRATDEAIRQFAVNNGWEPARAKELASFAKKYME</sequence>
<dbReference type="Proteomes" id="UP001296720">
    <property type="component" value="Unassembled WGS sequence"/>
</dbReference>